<dbReference type="AlphaFoldDB" id="A0A7S7RQN2"/>
<feature type="domain" description="DUF234" evidence="1">
    <location>
        <begin position="152"/>
        <end position="242"/>
    </location>
</feature>
<organism evidence="2 3">
    <name type="scientific">Candidatus Sulfurimonas marisnigri</name>
    <dbReference type="NCBI Taxonomy" id="2740405"/>
    <lineage>
        <taxon>Bacteria</taxon>
        <taxon>Pseudomonadati</taxon>
        <taxon>Campylobacterota</taxon>
        <taxon>Epsilonproteobacteria</taxon>
        <taxon>Campylobacterales</taxon>
        <taxon>Sulfurimonadaceae</taxon>
        <taxon>Sulfurimonas</taxon>
    </lineage>
</organism>
<evidence type="ECO:0000313" key="2">
    <source>
        <dbReference type="EMBL" id="QOY54794.1"/>
    </source>
</evidence>
<dbReference type="RefSeq" id="WP_194366838.1">
    <property type="nucleotide sequence ID" value="NZ_CP054493.1"/>
</dbReference>
<dbReference type="InterPro" id="IPR004256">
    <property type="entry name" value="DUF234"/>
</dbReference>
<reference evidence="2 3" key="1">
    <citation type="submission" date="2020-05" db="EMBL/GenBank/DDBJ databases">
        <title>Sulfurimonas marisnigri, sp. nov., and Sulfurimonas baltica, sp. nov., manganese oxide reducing chemolithoautotrophs of the class Epsilonproteobacteria isolated from the pelagic redoxclines of the Black and Baltic Seas and emended description of the genus Sulfurimonas.</title>
        <authorList>
            <person name="Henkel J.V."/>
            <person name="Laudan C."/>
            <person name="Werner J."/>
            <person name="Neu T."/>
            <person name="Plewe S."/>
            <person name="Sproer C."/>
            <person name="Bunk B."/>
            <person name="Schulz-Vogt H.N."/>
        </authorList>
    </citation>
    <scope>NUCLEOTIDE SEQUENCE [LARGE SCALE GENOMIC DNA]</scope>
    <source>
        <strain evidence="2 3">SoZ1</strain>
    </source>
</reference>
<dbReference type="PANTHER" id="PTHR34704">
    <property type="entry name" value="ATPASE"/>
    <property type="match status" value="1"/>
</dbReference>
<evidence type="ECO:0000313" key="3">
    <source>
        <dbReference type="Proteomes" id="UP000593836"/>
    </source>
</evidence>
<proteinExistence type="predicted"/>
<name>A0A7S7RQN2_9BACT</name>
<dbReference type="KEGG" id="smas:HUE87_00660"/>
<dbReference type="PANTHER" id="PTHR34704:SF1">
    <property type="entry name" value="ATPASE"/>
    <property type="match status" value="1"/>
</dbReference>
<dbReference type="EMBL" id="CP054493">
    <property type="protein sequence ID" value="QOY54794.1"/>
    <property type="molecule type" value="Genomic_DNA"/>
</dbReference>
<keyword evidence="3" id="KW-1185">Reference proteome</keyword>
<accession>A0A7S7RQN2</accession>
<protein>
    <submittedName>
        <fullName evidence="2">ATPase</fullName>
    </submittedName>
</protein>
<evidence type="ECO:0000259" key="1">
    <source>
        <dbReference type="Pfam" id="PF03008"/>
    </source>
</evidence>
<dbReference type="Proteomes" id="UP000593836">
    <property type="component" value="Chromosome"/>
</dbReference>
<gene>
    <name evidence="2" type="ORF">HUE87_00660</name>
</gene>
<sequence length="310" mass="35891">MSKYNKYKKNPTILEQFRSFYFQNNPKDLEQAIKYFAVFGGMSWSVDMEKPLPEIIISKVLNNYRYIHADITQLTESDKHSHSLLSGIATGDRRTHSALKRGRISRNDGEYAMEKMFDRGMLEAEYSLENPPNEEERVDEKLNFTKPFMRFWFSFVSPYFKSIKDGDYKEAKESFANREQEFSELVFMKLAQEVMKNSFKDDPITEIGSYWDRNTEIDILAKTKSGKVVAGICKYSNSKAKKSELTKLKEQCALAEMTPDICVVISKSGFTNELKSLKGADVKLLALKNFKSLVEDLSERDLMECEGKRY</sequence>
<dbReference type="Pfam" id="PF03008">
    <property type="entry name" value="DUF234"/>
    <property type="match status" value="1"/>
</dbReference>